<proteinExistence type="predicted"/>
<evidence type="ECO:0000313" key="1">
    <source>
        <dbReference type="EMBL" id="KAJ0021621.1"/>
    </source>
</evidence>
<reference evidence="2" key="1">
    <citation type="journal article" date="2023" name="G3 (Bethesda)">
        <title>Genome assembly and association tests identify interacting loci associated with vigor, precocity, and sex in interspecific pistachio rootstocks.</title>
        <authorList>
            <person name="Palmer W."/>
            <person name="Jacygrad E."/>
            <person name="Sagayaradj S."/>
            <person name="Cavanaugh K."/>
            <person name="Han R."/>
            <person name="Bertier L."/>
            <person name="Beede B."/>
            <person name="Kafkas S."/>
            <person name="Golino D."/>
            <person name="Preece J."/>
            <person name="Michelmore R."/>
        </authorList>
    </citation>
    <scope>NUCLEOTIDE SEQUENCE [LARGE SCALE GENOMIC DNA]</scope>
</reference>
<comment type="caution">
    <text evidence="1">The sequence shown here is derived from an EMBL/GenBank/DDBJ whole genome shotgun (WGS) entry which is preliminary data.</text>
</comment>
<dbReference type="EMBL" id="CM047746">
    <property type="protein sequence ID" value="KAJ0021621.1"/>
    <property type="molecule type" value="Genomic_DNA"/>
</dbReference>
<sequence>MGKKVKWSWTSAFVGAAAATVATAVFRAKPKDPTFHLISIKLTSFKLKLPVADADLILTIHVTNPNITPINYSSTTMSIFYEGSLLGSGPVKAGSQPARSCQLLQIPARLDGLELTHHAAKFFADVAKREMVLDAKVDIAGTAKVLWWDHKFKVHVDSHVTVDPVFLDIIDQENKSELELFLDKQCPVAQQRLFHKRSSLTYCYDSPSNPYVDSATPIDEEVVAVKLDFPLKSIPRNDQVQIFGSCNGLLCIMPVPKVFFLFNPATREAKRIPEFQLTSLNHSIIHGFGYSEVIDDYKLVKVIVPSIVCVFSLRTGSWRRVKDCDYLYPVGASGTPLNGAIHWVLTRPGDGVANVVVAAFDLVEEVFKDISLPEALRDFGLFSLATGVLGGCLCVLHHHGDLRREFWVMKEYGVEESWTKVLMQQPYHVLRPLCMWKNCKMLLAVNEQQLVLCNRRDGSCKDFVVFDMPLLFDADIYVESLVSPNYGNRN</sequence>
<gene>
    <name evidence="1" type="ORF">Pint_31869</name>
</gene>
<evidence type="ECO:0000313" key="2">
    <source>
        <dbReference type="Proteomes" id="UP001163603"/>
    </source>
</evidence>
<organism evidence="1 2">
    <name type="scientific">Pistacia integerrima</name>
    <dbReference type="NCBI Taxonomy" id="434235"/>
    <lineage>
        <taxon>Eukaryota</taxon>
        <taxon>Viridiplantae</taxon>
        <taxon>Streptophyta</taxon>
        <taxon>Embryophyta</taxon>
        <taxon>Tracheophyta</taxon>
        <taxon>Spermatophyta</taxon>
        <taxon>Magnoliopsida</taxon>
        <taxon>eudicotyledons</taxon>
        <taxon>Gunneridae</taxon>
        <taxon>Pentapetalae</taxon>
        <taxon>rosids</taxon>
        <taxon>malvids</taxon>
        <taxon>Sapindales</taxon>
        <taxon>Anacardiaceae</taxon>
        <taxon>Pistacia</taxon>
    </lineage>
</organism>
<dbReference type="Proteomes" id="UP001163603">
    <property type="component" value="Chromosome 11"/>
</dbReference>
<protein>
    <submittedName>
        <fullName evidence="1">Uncharacterized protein</fullName>
    </submittedName>
</protein>
<accession>A0ACC0XTB9</accession>
<keyword evidence="2" id="KW-1185">Reference proteome</keyword>
<name>A0ACC0XTB9_9ROSI</name>